<evidence type="ECO:0000256" key="1">
    <source>
        <dbReference type="ARBA" id="ARBA00001966"/>
    </source>
</evidence>
<dbReference type="Proteomes" id="UP001208567">
    <property type="component" value="Unassembled WGS sequence"/>
</dbReference>
<dbReference type="PROSITE" id="PS51918">
    <property type="entry name" value="RADICAL_SAM"/>
    <property type="match status" value="1"/>
</dbReference>
<feature type="domain" description="Radical SAM core" evidence="7">
    <location>
        <begin position="1"/>
        <end position="215"/>
    </location>
</feature>
<accession>A0ABQ5N4H5</accession>
<dbReference type="SMART" id="SM00729">
    <property type="entry name" value="Elp3"/>
    <property type="match status" value="1"/>
</dbReference>
<dbReference type="Pfam" id="PF04055">
    <property type="entry name" value="Radical_SAM"/>
    <property type="match status" value="1"/>
</dbReference>
<dbReference type="InterPro" id="IPR006638">
    <property type="entry name" value="Elp3/MiaA/NifB-like_rSAM"/>
</dbReference>
<comment type="caution">
    <text evidence="8">The sequence shown here is derived from an EMBL/GenBank/DDBJ whole genome shotgun (WGS) entry which is preliminary data.</text>
</comment>
<keyword evidence="5" id="KW-0408">Iron</keyword>
<keyword evidence="2" id="KW-0004">4Fe-4S</keyword>
<evidence type="ECO:0000256" key="2">
    <source>
        <dbReference type="ARBA" id="ARBA00022485"/>
    </source>
</evidence>
<keyword evidence="9" id="KW-1185">Reference proteome</keyword>
<proteinExistence type="predicted"/>
<evidence type="ECO:0000256" key="3">
    <source>
        <dbReference type="ARBA" id="ARBA00022691"/>
    </source>
</evidence>
<gene>
    <name evidence="8" type="ORF">bsdE14_15130</name>
</gene>
<evidence type="ECO:0000256" key="4">
    <source>
        <dbReference type="ARBA" id="ARBA00022723"/>
    </source>
</evidence>
<dbReference type="PANTHER" id="PTHR11228:SF7">
    <property type="entry name" value="PQQA PEPTIDE CYCLASE"/>
    <property type="match status" value="1"/>
</dbReference>
<keyword evidence="4" id="KW-0479">Metal-binding</keyword>
<dbReference type="SFLD" id="SFLDG01067">
    <property type="entry name" value="SPASM/twitch_domain_containing"/>
    <property type="match status" value="1"/>
</dbReference>
<dbReference type="InterPro" id="IPR017200">
    <property type="entry name" value="PqqE-like"/>
</dbReference>
<dbReference type="InterPro" id="IPR013785">
    <property type="entry name" value="Aldolase_TIM"/>
</dbReference>
<reference evidence="8 9" key="1">
    <citation type="journal article" date="2024" name="Int. J. Syst. Evol. Microbiol.">
        <title>Clostridium omnivorum sp. nov., isolated from anoxic soil under the treatment of reductive soil disinfestation.</title>
        <authorList>
            <person name="Ueki A."/>
            <person name="Tonouchi A."/>
            <person name="Kaku N."/>
            <person name="Honma S."/>
            <person name="Ueki K."/>
        </authorList>
    </citation>
    <scope>NUCLEOTIDE SEQUENCE [LARGE SCALE GENOMIC DNA]</scope>
    <source>
        <strain evidence="8 9">E14</strain>
    </source>
</reference>
<dbReference type="InterPro" id="IPR058240">
    <property type="entry name" value="rSAM_sf"/>
</dbReference>
<evidence type="ECO:0000256" key="6">
    <source>
        <dbReference type="ARBA" id="ARBA00023014"/>
    </source>
</evidence>
<evidence type="ECO:0000256" key="5">
    <source>
        <dbReference type="ARBA" id="ARBA00023004"/>
    </source>
</evidence>
<dbReference type="InterPro" id="IPR023885">
    <property type="entry name" value="4Fe4S-binding_SPASM_dom"/>
</dbReference>
<dbReference type="CDD" id="cd01335">
    <property type="entry name" value="Radical_SAM"/>
    <property type="match status" value="1"/>
</dbReference>
<dbReference type="PANTHER" id="PTHR11228">
    <property type="entry name" value="RADICAL SAM DOMAIN PROTEIN"/>
    <property type="match status" value="1"/>
</dbReference>
<evidence type="ECO:0000313" key="8">
    <source>
        <dbReference type="EMBL" id="GLC30103.1"/>
    </source>
</evidence>
<dbReference type="InterPro" id="IPR007197">
    <property type="entry name" value="rSAM"/>
</dbReference>
<dbReference type="PIRSF" id="PIRSF037420">
    <property type="entry name" value="PQQ_syn_pqqE"/>
    <property type="match status" value="1"/>
</dbReference>
<evidence type="ECO:0000313" key="9">
    <source>
        <dbReference type="Proteomes" id="UP001208567"/>
    </source>
</evidence>
<comment type="cofactor">
    <cofactor evidence="1">
        <name>[4Fe-4S] cluster</name>
        <dbReference type="ChEBI" id="CHEBI:49883"/>
    </cofactor>
</comment>
<evidence type="ECO:0000259" key="7">
    <source>
        <dbReference type="PROSITE" id="PS51918"/>
    </source>
</evidence>
<dbReference type="CDD" id="cd21123">
    <property type="entry name" value="SPASM_MftC-like"/>
    <property type="match status" value="1"/>
</dbReference>
<name>A0ABQ5N4H5_9CLOT</name>
<keyword evidence="6" id="KW-0411">Iron-sulfur</keyword>
<sequence length="330" mass="36702">MLERVVISITNRCNLHCIHCYANSGQEDSNTLTTTELERIVEQVARSSAQYLIISGGEPMLTPDRLECVAINANKLGLKTILTTNGTLIDSHTAKWLKRLKIDTVQISLDSDRAEEHEFIRGKGTFRSAVNGIQTIVDNGLNCHIMMVAFKHNVERISSLAILSKELGVNLLAVDRFVPTGRGKFSDNLDLSKDELIKLHSQVLEIKNEKYIPISTNDPICNAIYLKRMGLQNFDWAKDANLGCTAGTRLCMISANGVVYPCTFINVPIGNIRENNLKDILENSPLITALKERDKFKGKCGNCNVRYICGGCRAHALSTYKDILEEDPCC</sequence>
<dbReference type="EMBL" id="BRXR01000001">
    <property type="protein sequence ID" value="GLC30103.1"/>
    <property type="molecule type" value="Genomic_DNA"/>
</dbReference>
<dbReference type="Gene3D" id="3.20.20.70">
    <property type="entry name" value="Aldolase class I"/>
    <property type="match status" value="1"/>
</dbReference>
<protein>
    <submittedName>
        <fullName evidence="8">Radical SAM/SPASM domain-containing protein</fullName>
    </submittedName>
</protein>
<dbReference type="InterPro" id="IPR050377">
    <property type="entry name" value="Radical_SAM_PqqE_MftC-like"/>
</dbReference>
<dbReference type="SUPFAM" id="SSF102114">
    <property type="entry name" value="Radical SAM enzymes"/>
    <property type="match status" value="1"/>
</dbReference>
<dbReference type="SFLD" id="SFLDG01386">
    <property type="entry name" value="main_SPASM_domain-containing"/>
    <property type="match status" value="1"/>
</dbReference>
<dbReference type="Pfam" id="PF13186">
    <property type="entry name" value="SPASM"/>
    <property type="match status" value="1"/>
</dbReference>
<dbReference type="RefSeq" id="WP_264849368.1">
    <property type="nucleotide sequence ID" value="NZ_BRXR01000001.1"/>
</dbReference>
<organism evidence="8 9">
    <name type="scientific">Clostridium omnivorum</name>
    <dbReference type="NCBI Taxonomy" id="1604902"/>
    <lineage>
        <taxon>Bacteria</taxon>
        <taxon>Bacillati</taxon>
        <taxon>Bacillota</taxon>
        <taxon>Clostridia</taxon>
        <taxon>Eubacteriales</taxon>
        <taxon>Clostridiaceae</taxon>
        <taxon>Clostridium</taxon>
    </lineage>
</organism>
<dbReference type="SFLD" id="SFLDS00029">
    <property type="entry name" value="Radical_SAM"/>
    <property type="match status" value="1"/>
</dbReference>
<dbReference type="NCBIfam" id="TIGR04085">
    <property type="entry name" value="rSAM_more_4Fe4S"/>
    <property type="match status" value="1"/>
</dbReference>
<keyword evidence="3" id="KW-0949">S-adenosyl-L-methionine</keyword>